<feature type="domain" description="Cytochrome c" evidence="8">
    <location>
        <begin position="63"/>
        <end position="130"/>
    </location>
</feature>
<keyword evidence="7" id="KW-0732">Signal</keyword>
<feature type="signal peptide" evidence="7">
    <location>
        <begin position="1"/>
        <end position="21"/>
    </location>
</feature>
<comment type="caution">
    <text evidence="9">The sequence shown here is derived from an EMBL/GenBank/DDBJ whole genome shotgun (WGS) entry which is preliminary data.</text>
</comment>
<dbReference type="EMBL" id="LDZY01000013">
    <property type="protein sequence ID" value="KLU64579.1"/>
    <property type="molecule type" value="Genomic_DNA"/>
</dbReference>
<dbReference type="Proteomes" id="UP000036356">
    <property type="component" value="Unassembled WGS sequence"/>
</dbReference>
<dbReference type="GO" id="GO:0005506">
    <property type="term" value="F:iron ion binding"/>
    <property type="evidence" value="ECO:0007669"/>
    <property type="project" value="InterPro"/>
</dbReference>
<dbReference type="RefSeq" id="WP_053006482.1">
    <property type="nucleotide sequence ID" value="NZ_LDZY01000013.1"/>
</dbReference>
<keyword evidence="10" id="KW-1185">Reference proteome</keyword>
<feature type="compositionally biased region" description="Polar residues" evidence="6">
    <location>
        <begin position="27"/>
        <end position="39"/>
    </location>
</feature>
<dbReference type="STRING" id="476652.DEAC_c35250"/>
<evidence type="ECO:0000256" key="7">
    <source>
        <dbReference type="SAM" id="SignalP"/>
    </source>
</evidence>
<accession>A0A0J1FM67</accession>
<evidence type="ECO:0000313" key="10">
    <source>
        <dbReference type="Proteomes" id="UP000036356"/>
    </source>
</evidence>
<gene>
    <name evidence="9" type="primary">petJ</name>
    <name evidence="9" type="ORF">DEAC_c35250</name>
</gene>
<evidence type="ECO:0000256" key="4">
    <source>
        <dbReference type="ARBA" id="ARBA00022982"/>
    </source>
</evidence>
<keyword evidence="4" id="KW-0249">Electron transport</keyword>
<evidence type="ECO:0000256" key="3">
    <source>
        <dbReference type="ARBA" id="ARBA00022723"/>
    </source>
</evidence>
<evidence type="ECO:0000256" key="5">
    <source>
        <dbReference type="ARBA" id="ARBA00023004"/>
    </source>
</evidence>
<reference evidence="9 10" key="1">
    <citation type="submission" date="2015-06" db="EMBL/GenBank/DDBJ databases">
        <title>Draft genome of the moderately acidophilic sulfate reducer Candidatus Desulfosporosinus acididurans strain M1.</title>
        <authorList>
            <person name="Poehlein A."/>
            <person name="Petzsch P."/>
            <person name="Johnson B.D."/>
            <person name="Schloemann M."/>
            <person name="Daniel R."/>
            <person name="Muehling M."/>
        </authorList>
    </citation>
    <scope>NUCLEOTIDE SEQUENCE [LARGE SCALE GENOMIC DNA]</scope>
    <source>
        <strain evidence="9 10">M1</strain>
    </source>
</reference>
<feature type="compositionally biased region" description="Low complexity" evidence="6">
    <location>
        <begin position="40"/>
        <end position="65"/>
    </location>
</feature>
<dbReference type="PATRIC" id="fig|476652.3.peg.3718"/>
<dbReference type="AlphaFoldDB" id="A0A0J1FM67"/>
<keyword evidence="1" id="KW-0813">Transport</keyword>
<dbReference type="Gene3D" id="1.10.760.10">
    <property type="entry name" value="Cytochrome c-like domain"/>
    <property type="match status" value="1"/>
</dbReference>
<dbReference type="GO" id="GO:0009055">
    <property type="term" value="F:electron transfer activity"/>
    <property type="evidence" value="ECO:0007669"/>
    <property type="project" value="InterPro"/>
</dbReference>
<evidence type="ECO:0000313" key="9">
    <source>
        <dbReference type="EMBL" id="KLU64579.1"/>
    </source>
</evidence>
<dbReference type="InterPro" id="IPR008168">
    <property type="entry name" value="Cyt_C_IC"/>
</dbReference>
<evidence type="ECO:0000256" key="2">
    <source>
        <dbReference type="ARBA" id="ARBA00022617"/>
    </source>
</evidence>
<dbReference type="InterPro" id="IPR051459">
    <property type="entry name" value="Cytochrome_c-type_DH"/>
</dbReference>
<evidence type="ECO:0000259" key="8">
    <source>
        <dbReference type="Pfam" id="PF13442"/>
    </source>
</evidence>
<dbReference type="Pfam" id="PF13442">
    <property type="entry name" value="Cytochrome_CBB3"/>
    <property type="match status" value="1"/>
</dbReference>
<protein>
    <submittedName>
        <fullName evidence="9">Cytochrome c6</fullName>
    </submittedName>
</protein>
<keyword evidence="5" id="KW-0408">Iron</keyword>
<evidence type="ECO:0000256" key="6">
    <source>
        <dbReference type="SAM" id="MobiDB-lite"/>
    </source>
</evidence>
<evidence type="ECO:0000256" key="1">
    <source>
        <dbReference type="ARBA" id="ARBA00022448"/>
    </source>
</evidence>
<feature type="chain" id="PRO_5039492395" evidence="7">
    <location>
        <begin position="22"/>
        <end position="135"/>
    </location>
</feature>
<proteinExistence type="predicted"/>
<feature type="region of interest" description="Disordered" evidence="6">
    <location>
        <begin position="27"/>
        <end position="67"/>
    </location>
</feature>
<keyword evidence="3" id="KW-0479">Metal-binding</keyword>
<dbReference type="PANTHER" id="PTHR35008:SF4">
    <property type="entry name" value="BLL4482 PROTEIN"/>
    <property type="match status" value="1"/>
</dbReference>
<keyword evidence="2" id="KW-0349">Heme</keyword>
<organism evidence="9 10">
    <name type="scientific">Desulfosporosinus acididurans</name>
    <dbReference type="NCBI Taxonomy" id="476652"/>
    <lineage>
        <taxon>Bacteria</taxon>
        <taxon>Bacillati</taxon>
        <taxon>Bacillota</taxon>
        <taxon>Clostridia</taxon>
        <taxon>Eubacteriales</taxon>
        <taxon>Desulfitobacteriaceae</taxon>
        <taxon>Desulfosporosinus</taxon>
    </lineage>
</organism>
<dbReference type="PANTHER" id="PTHR35008">
    <property type="entry name" value="BLL4482 PROTEIN-RELATED"/>
    <property type="match status" value="1"/>
</dbReference>
<dbReference type="PRINTS" id="PR00605">
    <property type="entry name" value="CYTCHROMECIC"/>
</dbReference>
<dbReference type="InterPro" id="IPR009056">
    <property type="entry name" value="Cyt_c-like_dom"/>
</dbReference>
<sequence>MKNFKIICLFLGIMVIGAGCATKPTVPTNPADKNTQVRQSVSKSSSTSSNTTPAPTPSSSTPTSTGKDLYDKNCAACHGPAGAGGSARALNTETRSQNEVANIIRNGKGSMPGFGTSLSVADIQTVSEYVSGLKK</sequence>
<dbReference type="SUPFAM" id="SSF46626">
    <property type="entry name" value="Cytochrome c"/>
    <property type="match status" value="1"/>
</dbReference>
<name>A0A0J1FM67_9FIRM</name>
<dbReference type="InterPro" id="IPR036909">
    <property type="entry name" value="Cyt_c-like_dom_sf"/>
</dbReference>
<dbReference type="GO" id="GO:0020037">
    <property type="term" value="F:heme binding"/>
    <property type="evidence" value="ECO:0007669"/>
    <property type="project" value="InterPro"/>
</dbReference>